<dbReference type="InterPro" id="IPR002252">
    <property type="entry name" value="Glyco_hydro_36"/>
</dbReference>
<evidence type="ECO:0000256" key="1">
    <source>
        <dbReference type="ARBA" id="ARBA00022801"/>
    </source>
</evidence>
<dbReference type="CDD" id="cd14791">
    <property type="entry name" value="GH36"/>
    <property type="match status" value="1"/>
</dbReference>
<evidence type="ECO:0000313" key="3">
    <source>
        <dbReference type="EMBL" id="MFC3765523.1"/>
    </source>
</evidence>
<dbReference type="InterPro" id="IPR017853">
    <property type="entry name" value="GH"/>
</dbReference>
<keyword evidence="1 3" id="KW-0378">Hydrolase</keyword>
<dbReference type="Proteomes" id="UP001595699">
    <property type="component" value="Unassembled WGS sequence"/>
</dbReference>
<name>A0ABV7YK67_9ACTN</name>
<dbReference type="Pfam" id="PF02065">
    <property type="entry name" value="Melibiase"/>
    <property type="match status" value="1"/>
</dbReference>
<gene>
    <name evidence="3" type="ORF">ACFOUW_32145</name>
</gene>
<dbReference type="EMBL" id="JBHRZH010000041">
    <property type="protein sequence ID" value="MFC3765523.1"/>
    <property type="molecule type" value="Genomic_DNA"/>
</dbReference>
<dbReference type="InterPro" id="IPR050985">
    <property type="entry name" value="Alpha-glycosidase_related"/>
</dbReference>
<dbReference type="PANTHER" id="PTHR43053">
    <property type="entry name" value="GLYCOSIDASE FAMILY 31"/>
    <property type="match status" value="1"/>
</dbReference>
<dbReference type="SUPFAM" id="SSF51445">
    <property type="entry name" value="(Trans)glycosidases"/>
    <property type="match status" value="1"/>
</dbReference>
<organism evidence="3 4">
    <name type="scientific">Tenggerimyces flavus</name>
    <dbReference type="NCBI Taxonomy" id="1708749"/>
    <lineage>
        <taxon>Bacteria</taxon>
        <taxon>Bacillati</taxon>
        <taxon>Actinomycetota</taxon>
        <taxon>Actinomycetes</taxon>
        <taxon>Propionibacteriales</taxon>
        <taxon>Nocardioidaceae</taxon>
        <taxon>Tenggerimyces</taxon>
    </lineage>
</organism>
<dbReference type="InterPro" id="IPR038417">
    <property type="entry name" value="Alpga-gal_N_sf"/>
</dbReference>
<comment type="caution">
    <text evidence="3">The sequence shown here is derived from an EMBL/GenBank/DDBJ whole genome shotgun (WGS) entry which is preliminary data.</text>
</comment>
<dbReference type="Gene3D" id="3.20.20.70">
    <property type="entry name" value="Aldolase class I"/>
    <property type="match status" value="1"/>
</dbReference>
<dbReference type="InterPro" id="IPR013785">
    <property type="entry name" value="Aldolase_TIM"/>
</dbReference>
<evidence type="ECO:0000256" key="2">
    <source>
        <dbReference type="ARBA" id="ARBA00023295"/>
    </source>
</evidence>
<keyword evidence="4" id="KW-1185">Reference proteome</keyword>
<sequence>MSGEPTVIRWGANGAELTLEIVPDGPVHVAGIGAREGKPGRSTTGVPLVELGLLGEGRVGSGGSAGHRNQAATGRLRYVSHETTESGRHLEIVQRDPTSGIRVTTFVEQFDDISALRMWNDVCNEGEVAQTVVYSSTLVLTGFVNEGSFADRLQVLLARNAWSAELRWQRLDLNQAGLVSYAETPGRGSTQGRFALSGVGSWSTGDYLPMGALIDGVEGQTWLWQVEHNGPWHWELVDLGPDLVLVASGPTDQEHQWRKILVPGETFTTVATSLAVSGGGFEGAVAELTAYRRAIRRVNPDNERLPVIFNDYMNCLFGDPSTEKELPLIAAAQKAGAEYFVIDAGWYADDEGWWDTVGAWEPSTTRFPDGLASLLDQVRAAGMVPGLWVEPEVVGIRSAVADQLPDEAFFMRGGRRAEEKGRYHLDYRHPAVIAHMDGVIDRLVGELGVGYFKFDYNVNIGVGTEVDADAPGDGLLGHNRAFLAWLDGLFVRHPSLVIENCSSGGMRTDYAQLARLSIHSTSDQTDPVRYASIAAASPTGVTPEQAAVWAYPQPDYDNELNAFCMVNAMLGRVHLSGRIDLMSSRQLGRVRAALNAYKSIRSQIRTSVPRWPLGLPGWYDPWVALALDDGEDTLLAVWRRGGLDRCHLKLPWLAGLPSTVQVLYPTDLPTTASWDRSTGVLRLTLPPAPSARLLRVRRR</sequence>
<dbReference type="GO" id="GO:0016798">
    <property type="term" value="F:hydrolase activity, acting on glycosyl bonds"/>
    <property type="evidence" value="ECO:0007669"/>
    <property type="project" value="UniProtKB-KW"/>
</dbReference>
<reference evidence="4" key="1">
    <citation type="journal article" date="2019" name="Int. J. Syst. Evol. Microbiol.">
        <title>The Global Catalogue of Microorganisms (GCM) 10K type strain sequencing project: providing services to taxonomists for standard genome sequencing and annotation.</title>
        <authorList>
            <consortium name="The Broad Institute Genomics Platform"/>
            <consortium name="The Broad Institute Genome Sequencing Center for Infectious Disease"/>
            <person name="Wu L."/>
            <person name="Ma J."/>
        </authorList>
    </citation>
    <scope>NUCLEOTIDE SEQUENCE [LARGE SCALE GENOMIC DNA]</scope>
    <source>
        <strain evidence="4">CGMCC 4.7241</strain>
    </source>
</reference>
<proteinExistence type="predicted"/>
<dbReference type="PANTHER" id="PTHR43053:SF3">
    <property type="entry name" value="ALPHA-GALACTOSIDASE C-RELATED"/>
    <property type="match status" value="1"/>
</dbReference>
<dbReference type="Gene3D" id="2.70.98.60">
    <property type="entry name" value="alpha-galactosidase from lactobacil brevis"/>
    <property type="match status" value="1"/>
</dbReference>
<dbReference type="RefSeq" id="WP_205116673.1">
    <property type="nucleotide sequence ID" value="NZ_JAFBCM010000001.1"/>
</dbReference>
<protein>
    <submittedName>
        <fullName evidence="3">Glycoside hydrolase family 36 protein</fullName>
        <ecNumber evidence="3">3.2.1.-</ecNumber>
    </submittedName>
</protein>
<accession>A0ABV7YK67</accession>
<dbReference type="EC" id="3.2.1.-" evidence="3"/>
<dbReference type="PRINTS" id="PR00743">
    <property type="entry name" value="GLHYDRLASE36"/>
</dbReference>
<keyword evidence="2 3" id="KW-0326">Glycosidase</keyword>
<evidence type="ECO:0000313" key="4">
    <source>
        <dbReference type="Proteomes" id="UP001595699"/>
    </source>
</evidence>